<dbReference type="PANTHER" id="PTHR39515">
    <property type="entry name" value="CONSERVED PROTEIN"/>
    <property type="match status" value="1"/>
</dbReference>
<dbReference type="PROSITE" id="PS50995">
    <property type="entry name" value="HTH_MARR_2"/>
    <property type="match status" value="1"/>
</dbReference>
<organism evidence="2 3">
    <name type="scientific">Nocardioides mangrovicus</name>
    <dbReference type="NCBI Taxonomy" id="2478913"/>
    <lineage>
        <taxon>Bacteria</taxon>
        <taxon>Bacillati</taxon>
        <taxon>Actinomycetota</taxon>
        <taxon>Actinomycetes</taxon>
        <taxon>Propionibacteriales</taxon>
        <taxon>Nocardioidaceae</taxon>
        <taxon>Nocardioides</taxon>
    </lineage>
</organism>
<feature type="domain" description="HTH marR-type" evidence="1">
    <location>
        <begin position="5"/>
        <end position="139"/>
    </location>
</feature>
<dbReference type="InterPro" id="IPR052526">
    <property type="entry name" value="HTH-type_Bedaq_tolerance"/>
</dbReference>
<dbReference type="OrthoDB" id="122135at2"/>
<accession>A0A3L8P587</accession>
<sequence>MTESASEAAHAVRVVVGRLRRRLREVAGDEELTPSQTSALGRLMREEPMSASALAAAEGVRPQSMAATLDVLHQRGLVERSPDPTDGRRHDLWLTEAAHEFVAGSRRSKEEWLSQALGTLTEAERRTVIEAMALLERLA</sequence>
<dbReference type="InterPro" id="IPR000835">
    <property type="entry name" value="HTH_MarR-typ"/>
</dbReference>
<evidence type="ECO:0000313" key="3">
    <source>
        <dbReference type="Proteomes" id="UP000281708"/>
    </source>
</evidence>
<evidence type="ECO:0000259" key="1">
    <source>
        <dbReference type="PROSITE" id="PS50995"/>
    </source>
</evidence>
<dbReference type="Proteomes" id="UP000281708">
    <property type="component" value="Unassembled WGS sequence"/>
</dbReference>
<dbReference type="EMBL" id="RDBE01000005">
    <property type="protein sequence ID" value="RLV50212.1"/>
    <property type="molecule type" value="Genomic_DNA"/>
</dbReference>
<dbReference type="SUPFAM" id="SSF46785">
    <property type="entry name" value="Winged helix' DNA-binding domain"/>
    <property type="match status" value="1"/>
</dbReference>
<dbReference type="InterPro" id="IPR036388">
    <property type="entry name" value="WH-like_DNA-bd_sf"/>
</dbReference>
<gene>
    <name evidence="2" type="ORF">D9V37_05695</name>
</gene>
<dbReference type="InterPro" id="IPR036390">
    <property type="entry name" value="WH_DNA-bd_sf"/>
</dbReference>
<proteinExistence type="predicted"/>
<evidence type="ECO:0000313" key="2">
    <source>
        <dbReference type="EMBL" id="RLV50212.1"/>
    </source>
</evidence>
<dbReference type="GO" id="GO:0003700">
    <property type="term" value="F:DNA-binding transcription factor activity"/>
    <property type="evidence" value="ECO:0007669"/>
    <property type="project" value="InterPro"/>
</dbReference>
<protein>
    <submittedName>
        <fullName evidence="2">MarR family transcriptional regulator</fullName>
    </submittedName>
</protein>
<dbReference type="Pfam" id="PF12802">
    <property type="entry name" value="MarR_2"/>
    <property type="match status" value="1"/>
</dbReference>
<dbReference type="PANTHER" id="PTHR39515:SF2">
    <property type="entry name" value="HTH-TYPE TRANSCRIPTIONAL REGULATOR RV0880"/>
    <property type="match status" value="1"/>
</dbReference>
<dbReference type="RefSeq" id="WP_121805189.1">
    <property type="nucleotide sequence ID" value="NZ_RDBE01000005.1"/>
</dbReference>
<comment type="caution">
    <text evidence="2">The sequence shown here is derived from an EMBL/GenBank/DDBJ whole genome shotgun (WGS) entry which is preliminary data.</text>
</comment>
<name>A0A3L8P587_9ACTN</name>
<dbReference type="AlphaFoldDB" id="A0A3L8P587"/>
<dbReference type="Gene3D" id="1.10.10.10">
    <property type="entry name" value="Winged helix-like DNA-binding domain superfamily/Winged helix DNA-binding domain"/>
    <property type="match status" value="1"/>
</dbReference>
<keyword evidence="3" id="KW-1185">Reference proteome</keyword>
<dbReference type="SMART" id="SM00347">
    <property type="entry name" value="HTH_MARR"/>
    <property type="match status" value="1"/>
</dbReference>
<reference evidence="2 3" key="1">
    <citation type="submission" date="2018-10" db="EMBL/GenBank/DDBJ databases">
        <title>Marmoricola sp. 4Q3S-7 whole genome shotgun sequence.</title>
        <authorList>
            <person name="Li F."/>
        </authorList>
    </citation>
    <scope>NUCLEOTIDE SEQUENCE [LARGE SCALE GENOMIC DNA]</scope>
    <source>
        <strain evidence="2 3">4Q3S-7</strain>
    </source>
</reference>